<comment type="caution">
    <text evidence="3">The sequence shown here is derived from an EMBL/GenBank/DDBJ whole genome shotgun (WGS) entry which is preliminary data.</text>
</comment>
<feature type="compositionally biased region" description="Basic residues" evidence="2">
    <location>
        <begin position="215"/>
        <end position="224"/>
    </location>
</feature>
<dbReference type="Pfam" id="PF04900">
    <property type="entry name" value="Fcf1"/>
    <property type="match status" value="1"/>
</dbReference>
<evidence type="ECO:0000256" key="2">
    <source>
        <dbReference type="SAM" id="MobiDB-lite"/>
    </source>
</evidence>
<evidence type="ECO:0000313" key="4">
    <source>
        <dbReference type="Proteomes" id="UP001642260"/>
    </source>
</evidence>
<dbReference type="Proteomes" id="UP001642260">
    <property type="component" value="Unassembled WGS sequence"/>
</dbReference>
<feature type="region of interest" description="Disordered" evidence="2">
    <location>
        <begin position="176"/>
        <end position="230"/>
    </location>
</feature>
<name>A0ABC8JR06_ERUVS</name>
<dbReference type="EMBL" id="CAKOAT010118599">
    <property type="protein sequence ID" value="CAH8332093.1"/>
    <property type="molecule type" value="Genomic_DNA"/>
</dbReference>
<proteinExistence type="predicted"/>
<sequence length="230" mass="25967">MERREDESEETEEEQKNSEILHCVFRFPTALQVLCDGTFVHHLVSREITPADTVISELLEGPVKLFTTKCVVAELQKLGKDFMESLEAAQMLSTATPCCCITCKRLIMTDAEKWMLEKQSARILASRRGEGTAEDEQWETPRVVSTRNGLGVKDRPQFKRNRAKVMYIHARSNPLSCMKKKKVTDTKKPQSKPKAESKPGGQEGKKGGKSGTEKRTRKRSRKGKAAPERT</sequence>
<evidence type="ECO:0000313" key="3">
    <source>
        <dbReference type="EMBL" id="CAH8332093.1"/>
    </source>
</evidence>
<dbReference type="PANTHER" id="PTHR12416">
    <property type="entry name" value="RRNA-PROCESSING PROTEIN UTP23 HOMOLOG"/>
    <property type="match status" value="1"/>
</dbReference>
<accession>A0ABC8JR06</accession>
<protein>
    <submittedName>
        <fullName evidence="3">Uncharacterized protein</fullName>
    </submittedName>
</protein>
<gene>
    <name evidence="3" type="ORF">ERUC_LOCUS12530</name>
</gene>
<dbReference type="Gene3D" id="3.40.50.1010">
    <property type="entry name" value="5'-nuclease"/>
    <property type="match status" value="1"/>
</dbReference>
<dbReference type="AlphaFoldDB" id="A0ABC8JR06"/>
<reference evidence="3 4" key="1">
    <citation type="submission" date="2022-03" db="EMBL/GenBank/DDBJ databases">
        <authorList>
            <person name="Macdonald S."/>
            <person name="Ahmed S."/>
            <person name="Newling K."/>
        </authorList>
    </citation>
    <scope>NUCLEOTIDE SEQUENCE [LARGE SCALE GENOMIC DNA]</scope>
</reference>
<keyword evidence="4" id="KW-1185">Reference proteome</keyword>
<feature type="region of interest" description="Disordered" evidence="2">
    <location>
        <begin position="127"/>
        <end position="153"/>
    </location>
</feature>
<dbReference type="InterPro" id="IPR006984">
    <property type="entry name" value="Fcf1/UTP23"/>
</dbReference>
<evidence type="ECO:0000256" key="1">
    <source>
        <dbReference type="ARBA" id="ARBA00023242"/>
    </source>
</evidence>
<organism evidence="3 4">
    <name type="scientific">Eruca vesicaria subsp. sativa</name>
    <name type="common">Garden rocket</name>
    <name type="synonym">Eruca sativa</name>
    <dbReference type="NCBI Taxonomy" id="29727"/>
    <lineage>
        <taxon>Eukaryota</taxon>
        <taxon>Viridiplantae</taxon>
        <taxon>Streptophyta</taxon>
        <taxon>Embryophyta</taxon>
        <taxon>Tracheophyta</taxon>
        <taxon>Spermatophyta</taxon>
        <taxon>Magnoliopsida</taxon>
        <taxon>eudicotyledons</taxon>
        <taxon>Gunneridae</taxon>
        <taxon>Pentapetalae</taxon>
        <taxon>rosids</taxon>
        <taxon>malvids</taxon>
        <taxon>Brassicales</taxon>
        <taxon>Brassicaceae</taxon>
        <taxon>Brassiceae</taxon>
        <taxon>Eruca</taxon>
    </lineage>
</organism>
<feature type="compositionally biased region" description="Basic and acidic residues" evidence="2">
    <location>
        <begin position="183"/>
        <end position="214"/>
    </location>
</feature>
<keyword evidence="1" id="KW-0539">Nucleus</keyword>